<reference evidence="2 3" key="1">
    <citation type="journal article" date="2011" name="Genome Biol.">
        <title>Comparative genome sequence analysis underscores mycoparasitism as the ancestral life style of Trichoderma.</title>
        <authorList>
            <person name="Kubicek C.P."/>
            <person name="Herrera-Estrella A."/>
            <person name="Seidl-Seiboth V."/>
            <person name="Martinez D.A."/>
            <person name="Druzhinina I.S."/>
            <person name="Thon M."/>
            <person name="Zeilinger S."/>
            <person name="Casas-Flores S."/>
            <person name="Horwitz B.A."/>
            <person name="Mukherjee P.K."/>
            <person name="Mukherjee M."/>
            <person name="Kredics L."/>
            <person name="Alcaraz L.D."/>
            <person name="Aerts A."/>
            <person name="Antal Z."/>
            <person name="Atanasova L."/>
            <person name="Cervantes-Badillo M.G."/>
            <person name="Challacombe J."/>
            <person name="Chertkov O."/>
            <person name="McCluskey K."/>
            <person name="Coulpier F."/>
            <person name="Deshpande N."/>
            <person name="von Doehren H."/>
            <person name="Ebbole D.J."/>
            <person name="Esquivel-Naranjo E.U."/>
            <person name="Fekete E."/>
            <person name="Flipphi M."/>
            <person name="Glaser F."/>
            <person name="Gomez-Rodriguez E.Y."/>
            <person name="Gruber S."/>
            <person name="Han C."/>
            <person name="Henrissat B."/>
            <person name="Hermosa R."/>
            <person name="Hernandez-Onate M."/>
            <person name="Karaffa L."/>
            <person name="Kosti I."/>
            <person name="Le Crom S."/>
            <person name="Lindquist E."/>
            <person name="Lucas S."/>
            <person name="Luebeck M."/>
            <person name="Luebeck P.S."/>
            <person name="Margeot A."/>
            <person name="Metz B."/>
            <person name="Misra M."/>
            <person name="Nevalainen H."/>
            <person name="Omann M."/>
            <person name="Packer N."/>
            <person name="Perrone G."/>
            <person name="Uresti-Rivera E.E."/>
            <person name="Salamov A."/>
            <person name="Schmoll M."/>
            <person name="Seiboth B."/>
            <person name="Shapiro H."/>
            <person name="Sukno S."/>
            <person name="Tamayo-Ramos J.A."/>
            <person name="Tisch D."/>
            <person name="Wiest A."/>
            <person name="Wilkinson H.H."/>
            <person name="Zhang M."/>
            <person name="Coutinho P.M."/>
            <person name="Kenerley C.M."/>
            <person name="Monte E."/>
            <person name="Baker S.E."/>
            <person name="Grigoriev I.V."/>
        </authorList>
    </citation>
    <scope>NUCLEOTIDE SEQUENCE [LARGE SCALE GENOMIC DNA]</scope>
    <source>
        <strain evidence="3">ATCC 20476 / IMI 206040</strain>
    </source>
</reference>
<keyword evidence="3" id="KW-1185">Reference proteome</keyword>
<sequence length="323" mass="35298">YTVGWVAVLRSELNACRLLLDEEHEQLQPKENDDNTYVLGRMGAHNIVITYPGAGTYGTTVAAQAVTNMVRTFPSVRFGLLVGVGGGAPRPPNSEDASKDIRLGDVVVSNPKGNHGGVLQHDMGKWKNDEEFSIESHLNKPPGVLLKAVKLLQSNHDLGRGKMSQYIQEAARASSEQKALKAYQFPGRGQDRLFKTGYQHAGGESCSGCSVEMTEKRLDRDSDEPVVHYGLVASANAVMRSAQRRDKLRDTWGVSCFEMEAAGLMDNFPCIVIRGICDYSDEHKSKSWQPYAVTAAAAYAKDLLGVIMPKEVTSIPPAEDAMK</sequence>
<dbReference type="GO" id="GO:0009116">
    <property type="term" value="P:nucleoside metabolic process"/>
    <property type="evidence" value="ECO:0007669"/>
    <property type="project" value="InterPro"/>
</dbReference>
<dbReference type="InterPro" id="IPR035994">
    <property type="entry name" value="Nucleoside_phosphorylase_sf"/>
</dbReference>
<dbReference type="STRING" id="452589.G9NUY0"/>
<protein>
    <recommendedName>
        <fullName evidence="1">Nucleoside phosphorylase domain-containing protein</fullName>
    </recommendedName>
</protein>
<evidence type="ECO:0000313" key="2">
    <source>
        <dbReference type="EMBL" id="EHK44804.1"/>
    </source>
</evidence>
<organism evidence="2 3">
    <name type="scientific">Hypocrea atroviridis (strain ATCC 20476 / IMI 206040)</name>
    <name type="common">Trichoderma atroviride</name>
    <dbReference type="NCBI Taxonomy" id="452589"/>
    <lineage>
        <taxon>Eukaryota</taxon>
        <taxon>Fungi</taxon>
        <taxon>Dikarya</taxon>
        <taxon>Ascomycota</taxon>
        <taxon>Pezizomycotina</taxon>
        <taxon>Sordariomycetes</taxon>
        <taxon>Hypocreomycetidae</taxon>
        <taxon>Hypocreales</taxon>
        <taxon>Hypocreaceae</taxon>
        <taxon>Trichoderma</taxon>
    </lineage>
</organism>
<dbReference type="Proteomes" id="UP000005426">
    <property type="component" value="Unassembled WGS sequence"/>
</dbReference>
<dbReference type="InterPro" id="IPR000845">
    <property type="entry name" value="Nucleoside_phosphorylase_d"/>
</dbReference>
<dbReference type="AlphaFoldDB" id="G9NUY0"/>
<evidence type="ECO:0000313" key="3">
    <source>
        <dbReference type="Proteomes" id="UP000005426"/>
    </source>
</evidence>
<proteinExistence type="predicted"/>
<comment type="caution">
    <text evidence="2">The sequence shown here is derived from an EMBL/GenBank/DDBJ whole genome shotgun (WGS) entry which is preliminary data.</text>
</comment>
<name>G9NUY0_HYPAI</name>
<dbReference type="InterPro" id="IPR053137">
    <property type="entry name" value="NLR-like"/>
</dbReference>
<dbReference type="PANTHER" id="PTHR46082:SF11">
    <property type="entry name" value="AAA+ ATPASE DOMAIN-CONTAINING PROTEIN-RELATED"/>
    <property type="match status" value="1"/>
</dbReference>
<dbReference type="OMA" id="RDTWGVS"/>
<accession>G9NUY0</accession>
<feature type="domain" description="Nucleoside phosphorylase" evidence="1">
    <location>
        <begin position="32"/>
        <end position="286"/>
    </location>
</feature>
<gene>
    <name evidence="2" type="ORF">TRIATDRAFT_178036</name>
</gene>
<evidence type="ECO:0000259" key="1">
    <source>
        <dbReference type="Pfam" id="PF01048"/>
    </source>
</evidence>
<dbReference type="EMBL" id="ABDG02000024">
    <property type="protein sequence ID" value="EHK44804.1"/>
    <property type="molecule type" value="Genomic_DNA"/>
</dbReference>
<dbReference type="OrthoDB" id="20872at2759"/>
<dbReference type="eggNOG" id="ENOG502RNYA">
    <property type="taxonomic scope" value="Eukaryota"/>
</dbReference>
<dbReference type="Pfam" id="PF01048">
    <property type="entry name" value="PNP_UDP_1"/>
    <property type="match status" value="1"/>
</dbReference>
<dbReference type="SUPFAM" id="SSF53167">
    <property type="entry name" value="Purine and uridine phosphorylases"/>
    <property type="match status" value="1"/>
</dbReference>
<feature type="non-terminal residue" evidence="2">
    <location>
        <position position="323"/>
    </location>
</feature>
<dbReference type="GO" id="GO:0003824">
    <property type="term" value="F:catalytic activity"/>
    <property type="evidence" value="ECO:0007669"/>
    <property type="project" value="InterPro"/>
</dbReference>
<dbReference type="PANTHER" id="PTHR46082">
    <property type="entry name" value="ATP/GTP-BINDING PROTEIN-RELATED"/>
    <property type="match status" value="1"/>
</dbReference>
<dbReference type="HOGENOM" id="CLU_000288_34_22_1"/>
<feature type="non-terminal residue" evidence="2">
    <location>
        <position position="1"/>
    </location>
</feature>
<dbReference type="Gene3D" id="3.40.50.1580">
    <property type="entry name" value="Nucleoside phosphorylase domain"/>
    <property type="match status" value="1"/>
</dbReference>